<sequence length="438" mass="49028">MKNSKNKKNNKVVYVAMSADLLHPGHLNIINKAQKLGRVVVGLLTDRAIASYKRVPLMTYEQRKTLIENVKGVDAVIPQITLDYTMNLRRLKPDYVVHGDDWKTGVQKETRDRVVQVLKEWGGKLVEPKYTTGMSSTKLIEAISHIGITPEKRMRMIRRLFDAKYLVRFLEVHSGLAGKIVEKTKIIKDGQNHEFDGMWLSSLTDSAAKGKTDTGIVDFTSRLNTINEIFDVTTKPLIMDGDNGGSIEHFESMVKRLERLGVSGVIIEDKTGLKRNSLYGTDVVQDQDSIENFSAKISAGKRAQVTDDFIIVARIESLILKKGLKDALVRAKAYISAGADGIMIHSKEKEPSEILAFCGEYQKFTDKVPLVAVPTTYSSMTEEEMIKAGVRMVIYANHLLRSSYPAMVKTATSILENKRCLESEEFCIPIAELLDLNS</sequence>
<comment type="caution">
    <text evidence="6">The sequence shown here is derived from an EMBL/GenBank/DDBJ whole genome shotgun (WGS) entry which is preliminary data.</text>
</comment>
<dbReference type="InterPro" id="IPR040442">
    <property type="entry name" value="Pyrv_kinase-like_dom_sf"/>
</dbReference>
<proteinExistence type="predicted"/>
<evidence type="ECO:0000256" key="1">
    <source>
        <dbReference type="ARBA" id="ARBA00022679"/>
    </source>
</evidence>
<protein>
    <recommendedName>
        <fullName evidence="4">phosphoenolpyruvate mutase</fullName>
        <ecNumber evidence="4">5.4.2.9</ecNumber>
    </recommendedName>
</protein>
<organism evidence="6 7">
    <name type="scientific">Candidatus Azambacteria bacterium GW2011_GWB1_42_17</name>
    <dbReference type="NCBI Taxonomy" id="1618615"/>
    <lineage>
        <taxon>Bacteria</taxon>
        <taxon>Candidatus Azamiibacteriota</taxon>
    </lineage>
</organism>
<dbReference type="Gene3D" id="3.40.50.620">
    <property type="entry name" value="HUPs"/>
    <property type="match status" value="1"/>
</dbReference>
<dbReference type="SUPFAM" id="SSF52374">
    <property type="entry name" value="Nucleotidylyl transferase"/>
    <property type="match status" value="1"/>
</dbReference>
<dbReference type="Gene3D" id="3.20.20.60">
    <property type="entry name" value="Phosphoenolpyruvate-binding domains"/>
    <property type="match status" value="1"/>
</dbReference>
<accession>A0A0G0Z874</accession>
<evidence type="ECO:0000259" key="5">
    <source>
        <dbReference type="Pfam" id="PF01467"/>
    </source>
</evidence>
<dbReference type="NCBIfam" id="TIGR00125">
    <property type="entry name" value="cyt_tran_rel"/>
    <property type="match status" value="1"/>
</dbReference>
<dbReference type="Proteomes" id="UP000033986">
    <property type="component" value="Unassembled WGS sequence"/>
</dbReference>
<dbReference type="CDD" id="cd00377">
    <property type="entry name" value="ICL_PEPM"/>
    <property type="match status" value="1"/>
</dbReference>
<keyword evidence="2" id="KW-0548">Nucleotidyltransferase</keyword>
<dbReference type="CDD" id="cd02170">
    <property type="entry name" value="cytidylyltransferase"/>
    <property type="match status" value="1"/>
</dbReference>
<dbReference type="PANTHER" id="PTHR43793:SF1">
    <property type="entry name" value="FAD SYNTHASE"/>
    <property type="match status" value="1"/>
</dbReference>
<gene>
    <name evidence="6" type="ORF">UV07_C0001G0035</name>
</gene>
<evidence type="ECO:0000256" key="2">
    <source>
        <dbReference type="ARBA" id="ARBA00022695"/>
    </source>
</evidence>
<dbReference type="InterPro" id="IPR012698">
    <property type="entry name" value="PEnolPyrv_PMutase_core"/>
</dbReference>
<reference evidence="6 7" key="1">
    <citation type="journal article" date="2015" name="Nature">
        <title>rRNA introns, odd ribosomes, and small enigmatic genomes across a large radiation of phyla.</title>
        <authorList>
            <person name="Brown C.T."/>
            <person name="Hug L.A."/>
            <person name="Thomas B.C."/>
            <person name="Sharon I."/>
            <person name="Castelle C.J."/>
            <person name="Singh A."/>
            <person name="Wilkins M.J."/>
            <person name="Williams K.H."/>
            <person name="Banfield J.F."/>
        </authorList>
    </citation>
    <scope>NUCLEOTIDE SEQUENCE [LARGE SCALE GENOMIC DNA]</scope>
</reference>
<dbReference type="PATRIC" id="fig|1618615.3.peg.35"/>
<dbReference type="InterPro" id="IPR039556">
    <property type="entry name" value="ICL/PEPM"/>
</dbReference>
<dbReference type="InterPro" id="IPR015813">
    <property type="entry name" value="Pyrv/PenolPyrv_kinase-like_dom"/>
</dbReference>
<keyword evidence="3" id="KW-0413">Isomerase</keyword>
<feature type="domain" description="Cytidyltransferase-like" evidence="5">
    <location>
        <begin position="20"/>
        <end position="141"/>
    </location>
</feature>
<evidence type="ECO:0000256" key="4">
    <source>
        <dbReference type="ARBA" id="ARBA00024063"/>
    </source>
</evidence>
<dbReference type="InterPro" id="IPR014729">
    <property type="entry name" value="Rossmann-like_a/b/a_fold"/>
</dbReference>
<evidence type="ECO:0000313" key="6">
    <source>
        <dbReference type="EMBL" id="KKS44915.1"/>
    </source>
</evidence>
<dbReference type="PANTHER" id="PTHR43793">
    <property type="entry name" value="FAD SYNTHASE"/>
    <property type="match status" value="1"/>
</dbReference>
<keyword evidence="6" id="KW-0670">Pyruvate</keyword>
<dbReference type="GO" id="GO:0016779">
    <property type="term" value="F:nucleotidyltransferase activity"/>
    <property type="evidence" value="ECO:0007669"/>
    <property type="project" value="UniProtKB-KW"/>
</dbReference>
<dbReference type="GO" id="GO:0050188">
    <property type="term" value="F:phosphoenolpyruvate mutase activity"/>
    <property type="evidence" value="ECO:0007669"/>
    <property type="project" value="UniProtKB-EC"/>
</dbReference>
<dbReference type="Pfam" id="PF01467">
    <property type="entry name" value="CTP_transf_like"/>
    <property type="match status" value="1"/>
</dbReference>
<dbReference type="Pfam" id="PF13714">
    <property type="entry name" value="PEP_mutase"/>
    <property type="match status" value="1"/>
</dbReference>
<name>A0A0G0Z874_9BACT</name>
<evidence type="ECO:0000256" key="3">
    <source>
        <dbReference type="ARBA" id="ARBA00023235"/>
    </source>
</evidence>
<dbReference type="SUPFAM" id="SSF51621">
    <property type="entry name" value="Phosphoenolpyruvate/pyruvate domain"/>
    <property type="match status" value="1"/>
</dbReference>
<dbReference type="NCBIfam" id="TIGR02320">
    <property type="entry name" value="PEP_mutase"/>
    <property type="match status" value="1"/>
</dbReference>
<dbReference type="EC" id="5.4.2.9" evidence="4"/>
<keyword evidence="1" id="KW-0808">Transferase</keyword>
<dbReference type="EMBL" id="LCDB01000001">
    <property type="protein sequence ID" value="KKS44915.1"/>
    <property type="molecule type" value="Genomic_DNA"/>
</dbReference>
<dbReference type="AlphaFoldDB" id="A0A0G0Z874"/>
<dbReference type="InterPro" id="IPR004821">
    <property type="entry name" value="Cyt_trans-like"/>
</dbReference>
<evidence type="ECO:0000313" key="7">
    <source>
        <dbReference type="Proteomes" id="UP000033986"/>
    </source>
</evidence>
<dbReference type="InterPro" id="IPR050385">
    <property type="entry name" value="Archaeal_FAD_synthase"/>
</dbReference>